<protein>
    <recommendedName>
        <fullName evidence="1">At1g61320/AtMIF1 LRR domain-containing protein</fullName>
    </recommendedName>
</protein>
<reference evidence="2" key="1">
    <citation type="submission" date="2023-05" db="EMBL/GenBank/DDBJ databases">
        <authorList>
            <person name="Huff M."/>
        </authorList>
    </citation>
    <scope>NUCLEOTIDE SEQUENCE</scope>
</reference>
<dbReference type="InterPro" id="IPR055357">
    <property type="entry name" value="LRR_At1g61320_AtMIF1"/>
</dbReference>
<dbReference type="PANTHER" id="PTHR34145:SF28">
    <property type="entry name" value="F-BOX DOMAIN-CONTAINING PROTEIN"/>
    <property type="match status" value="1"/>
</dbReference>
<dbReference type="PANTHER" id="PTHR34145">
    <property type="entry name" value="OS02G0105600 PROTEIN"/>
    <property type="match status" value="1"/>
</dbReference>
<evidence type="ECO:0000259" key="1">
    <source>
        <dbReference type="Pfam" id="PF23622"/>
    </source>
</evidence>
<dbReference type="SUPFAM" id="SSF52047">
    <property type="entry name" value="RNI-like"/>
    <property type="match status" value="1"/>
</dbReference>
<feature type="domain" description="At1g61320/AtMIF1 LRR" evidence="1">
    <location>
        <begin position="161"/>
        <end position="448"/>
    </location>
</feature>
<sequence>MSIAFIFVRYPEGKNISEIAVLSLFGSRNVEQELDRISNLPEPIRCLIISRLPIEELACRELFYQAKRKRRSHCAQYFVACSEQSINQLHDAARLVNTILNAHSAALTSCRINQFPIGFQEPVESVEYLTQIKGVQELYLTGRPLIRIGGEKLKPRPFPSWGKTLQVLELSKYTIKDASIFIGCDSLHTLRLKIVKLDNKSMDEILTYCEALKEFILSSCTGVENLMISNKNLKILELHNISFSLINIYAESLAVLVLDNIQCPASCLIIEAPAVVKLEAFHVRKKQAIDSLNHEDCFEMEDILSRCCGILGSCNDAGRPISTQTLYISPFKKLLMLSLNLDLNNIKEAIILSYFFKECSGLKTLHICIPADSTDNSNQASGNQLSYPEYLLWDEKEIFESIEYNLSTVHITQFRGTELEIGFAKYIITRAPKMKTIIIDCQDSCTTDVLSLKKLPKASVHLSVRIIPEYQVSRKRICL</sequence>
<gene>
    <name evidence="2" type="ORF">FPE_LOCUS4533</name>
</gene>
<dbReference type="InterPro" id="IPR053772">
    <property type="entry name" value="At1g61320/At1g61330-like"/>
</dbReference>
<dbReference type="InterPro" id="IPR032675">
    <property type="entry name" value="LRR_dom_sf"/>
</dbReference>
<dbReference type="AlphaFoldDB" id="A0AAD1YTN8"/>
<dbReference type="Proteomes" id="UP000834106">
    <property type="component" value="Chromosome 2"/>
</dbReference>
<evidence type="ECO:0000313" key="2">
    <source>
        <dbReference type="EMBL" id="CAI9757103.1"/>
    </source>
</evidence>
<accession>A0AAD1YTN8</accession>
<name>A0AAD1YTN8_9LAMI</name>
<keyword evidence="3" id="KW-1185">Reference proteome</keyword>
<dbReference type="Gene3D" id="3.80.10.10">
    <property type="entry name" value="Ribonuclease Inhibitor"/>
    <property type="match status" value="1"/>
</dbReference>
<evidence type="ECO:0000313" key="3">
    <source>
        <dbReference type="Proteomes" id="UP000834106"/>
    </source>
</evidence>
<dbReference type="EMBL" id="OU503037">
    <property type="protein sequence ID" value="CAI9757103.1"/>
    <property type="molecule type" value="Genomic_DNA"/>
</dbReference>
<proteinExistence type="predicted"/>
<organism evidence="2 3">
    <name type="scientific">Fraxinus pennsylvanica</name>
    <dbReference type="NCBI Taxonomy" id="56036"/>
    <lineage>
        <taxon>Eukaryota</taxon>
        <taxon>Viridiplantae</taxon>
        <taxon>Streptophyta</taxon>
        <taxon>Embryophyta</taxon>
        <taxon>Tracheophyta</taxon>
        <taxon>Spermatophyta</taxon>
        <taxon>Magnoliopsida</taxon>
        <taxon>eudicotyledons</taxon>
        <taxon>Gunneridae</taxon>
        <taxon>Pentapetalae</taxon>
        <taxon>asterids</taxon>
        <taxon>lamiids</taxon>
        <taxon>Lamiales</taxon>
        <taxon>Oleaceae</taxon>
        <taxon>Oleeae</taxon>
        <taxon>Fraxinus</taxon>
    </lineage>
</organism>
<dbReference type="Pfam" id="PF23622">
    <property type="entry name" value="LRR_At1g61320_AtMIF1"/>
    <property type="match status" value="1"/>
</dbReference>